<name>A0ABR6Z3S0_9BURK</name>
<proteinExistence type="predicted"/>
<dbReference type="SUPFAM" id="SSF52467">
    <property type="entry name" value="DHS-like NAD/FAD-binding domain"/>
    <property type="match status" value="1"/>
</dbReference>
<dbReference type="InterPro" id="IPR029035">
    <property type="entry name" value="DHS-like_NAD/FAD-binding_dom"/>
</dbReference>
<dbReference type="RefSeq" id="WP_186951206.1">
    <property type="nucleotide sequence ID" value="NZ_JACOFX010000001.1"/>
</dbReference>
<organism evidence="1 2">
    <name type="scientific">Undibacterium umbellatum</name>
    <dbReference type="NCBI Taxonomy" id="2762300"/>
    <lineage>
        <taxon>Bacteria</taxon>
        <taxon>Pseudomonadati</taxon>
        <taxon>Pseudomonadota</taxon>
        <taxon>Betaproteobacteria</taxon>
        <taxon>Burkholderiales</taxon>
        <taxon>Oxalobacteraceae</taxon>
        <taxon>Undibacterium</taxon>
    </lineage>
</organism>
<sequence>MNILDAIKHAIDGNAVLFLGSGFSYGAKNLLNSSPKTGREFASDLYKLAEVPSKDENLMIASQIYYRKFGAAALSTLCRETFTIKQAAPHHITIASLKWQRIYTTNYDDLAERSSIENGKSLTPVTLEDSPERYLSSSKVCVHINGFINRLTTSDLTSHFKLTLASYFSDHFSGSLWRRIFDQDLSSARAVIFVGYSMYDLDIQRFVYAADIKDKTVFICSPTLQENDSDSFILPEFGTLFPIGVQKFADEITEILGKYKPSPQPPLHQFRKSKLLHLSQFQLMLTLKNYFCLGIYKQI</sequence>
<dbReference type="Proteomes" id="UP000646911">
    <property type="component" value="Unassembled WGS sequence"/>
</dbReference>
<dbReference type="EMBL" id="JACOFX010000001">
    <property type="protein sequence ID" value="MBC3905941.1"/>
    <property type="molecule type" value="Genomic_DNA"/>
</dbReference>
<keyword evidence="2" id="KW-1185">Reference proteome</keyword>
<gene>
    <name evidence="1" type="ORF">H8L47_00030</name>
</gene>
<dbReference type="Pfam" id="PF13289">
    <property type="entry name" value="SIR2_2"/>
    <property type="match status" value="1"/>
</dbReference>
<evidence type="ECO:0000313" key="1">
    <source>
        <dbReference type="EMBL" id="MBC3905941.1"/>
    </source>
</evidence>
<reference evidence="1 2" key="1">
    <citation type="submission" date="2020-08" db="EMBL/GenBank/DDBJ databases">
        <title>Novel species isolated from subtropical streams in China.</title>
        <authorList>
            <person name="Lu H."/>
        </authorList>
    </citation>
    <scope>NUCLEOTIDE SEQUENCE [LARGE SCALE GENOMIC DNA]</scope>
    <source>
        <strain evidence="1 2">NL8W</strain>
    </source>
</reference>
<accession>A0ABR6Z3S0</accession>
<comment type="caution">
    <text evidence="1">The sequence shown here is derived from an EMBL/GenBank/DDBJ whole genome shotgun (WGS) entry which is preliminary data.</text>
</comment>
<evidence type="ECO:0000313" key="2">
    <source>
        <dbReference type="Proteomes" id="UP000646911"/>
    </source>
</evidence>
<protein>
    <submittedName>
        <fullName evidence="1">SIR2 family protein</fullName>
    </submittedName>
</protein>